<evidence type="ECO:0000313" key="1">
    <source>
        <dbReference type="EMBL" id="EDR05287.1"/>
    </source>
</evidence>
<dbReference type="GO" id="GO:0005506">
    <property type="term" value="F:iron ion binding"/>
    <property type="evidence" value="ECO:0007669"/>
    <property type="project" value="InterPro"/>
</dbReference>
<dbReference type="SUPFAM" id="SSF48264">
    <property type="entry name" value="Cytochrome P450"/>
    <property type="match status" value="1"/>
</dbReference>
<name>B0DIT3_LACBS</name>
<gene>
    <name evidence="1" type="ORF">LACBIDRAFT_303035</name>
</gene>
<organism evidence="2">
    <name type="scientific">Laccaria bicolor (strain S238N-H82 / ATCC MYA-4686)</name>
    <name type="common">Bicoloured deceiver</name>
    <name type="synonym">Laccaria laccata var. bicolor</name>
    <dbReference type="NCBI Taxonomy" id="486041"/>
    <lineage>
        <taxon>Eukaryota</taxon>
        <taxon>Fungi</taxon>
        <taxon>Dikarya</taxon>
        <taxon>Basidiomycota</taxon>
        <taxon>Agaricomycotina</taxon>
        <taxon>Agaricomycetes</taxon>
        <taxon>Agaricomycetidae</taxon>
        <taxon>Agaricales</taxon>
        <taxon>Agaricineae</taxon>
        <taxon>Hydnangiaceae</taxon>
        <taxon>Laccaria</taxon>
    </lineage>
</organism>
<dbReference type="Proteomes" id="UP000001194">
    <property type="component" value="Unassembled WGS sequence"/>
</dbReference>
<dbReference type="HOGENOM" id="CLU_2469480_0_0_1"/>
<proteinExistence type="predicted"/>
<evidence type="ECO:0000313" key="2">
    <source>
        <dbReference type="Proteomes" id="UP000001194"/>
    </source>
</evidence>
<protein>
    <submittedName>
        <fullName evidence="1">Predicted protein</fullName>
    </submittedName>
</protein>
<dbReference type="InParanoid" id="B0DIT3"/>
<sequence length="88" mass="9864">MKYPSQYTNVMISIIGANRNPDIWGPDSLEWIPERWLSPLPSSVSDAHVPGIYSHLMMFMGGGRACVGFNFWRIELVGRPSDVPTLSL</sequence>
<dbReference type="InterPro" id="IPR001128">
    <property type="entry name" value="Cyt_P450"/>
</dbReference>
<dbReference type="GO" id="GO:0020037">
    <property type="term" value="F:heme binding"/>
    <property type="evidence" value="ECO:0007669"/>
    <property type="project" value="InterPro"/>
</dbReference>
<keyword evidence="2" id="KW-1185">Reference proteome</keyword>
<dbReference type="InterPro" id="IPR036396">
    <property type="entry name" value="Cyt_P450_sf"/>
</dbReference>
<dbReference type="GeneID" id="6079672"/>
<accession>B0DIT3</accession>
<dbReference type="GO" id="GO:0004497">
    <property type="term" value="F:monooxygenase activity"/>
    <property type="evidence" value="ECO:0007669"/>
    <property type="project" value="InterPro"/>
</dbReference>
<dbReference type="OrthoDB" id="1470350at2759"/>
<dbReference type="Pfam" id="PF00067">
    <property type="entry name" value="p450"/>
    <property type="match status" value="1"/>
</dbReference>
<dbReference type="KEGG" id="lbc:LACBIDRAFT_303035"/>
<dbReference type="GO" id="GO:0016705">
    <property type="term" value="F:oxidoreductase activity, acting on paired donors, with incorporation or reduction of molecular oxygen"/>
    <property type="evidence" value="ECO:0007669"/>
    <property type="project" value="InterPro"/>
</dbReference>
<dbReference type="RefSeq" id="XP_001883845.1">
    <property type="nucleotide sequence ID" value="XM_001883810.1"/>
</dbReference>
<reference evidence="1 2" key="1">
    <citation type="journal article" date="2008" name="Nature">
        <title>The genome of Laccaria bicolor provides insights into mycorrhizal symbiosis.</title>
        <authorList>
            <person name="Martin F."/>
            <person name="Aerts A."/>
            <person name="Ahren D."/>
            <person name="Brun A."/>
            <person name="Danchin E.G.J."/>
            <person name="Duchaussoy F."/>
            <person name="Gibon J."/>
            <person name="Kohler A."/>
            <person name="Lindquist E."/>
            <person name="Pereda V."/>
            <person name="Salamov A."/>
            <person name="Shapiro H.J."/>
            <person name="Wuyts J."/>
            <person name="Blaudez D."/>
            <person name="Buee M."/>
            <person name="Brokstein P."/>
            <person name="Canbaeck B."/>
            <person name="Cohen D."/>
            <person name="Courty P.E."/>
            <person name="Coutinho P.M."/>
            <person name="Delaruelle C."/>
            <person name="Detter J.C."/>
            <person name="Deveau A."/>
            <person name="DiFazio S."/>
            <person name="Duplessis S."/>
            <person name="Fraissinet-Tachet L."/>
            <person name="Lucic E."/>
            <person name="Frey-Klett P."/>
            <person name="Fourrey C."/>
            <person name="Feussner I."/>
            <person name="Gay G."/>
            <person name="Grimwood J."/>
            <person name="Hoegger P.J."/>
            <person name="Jain P."/>
            <person name="Kilaru S."/>
            <person name="Labbe J."/>
            <person name="Lin Y.C."/>
            <person name="Legue V."/>
            <person name="Le Tacon F."/>
            <person name="Marmeisse R."/>
            <person name="Melayah D."/>
            <person name="Montanini B."/>
            <person name="Muratet M."/>
            <person name="Nehls U."/>
            <person name="Niculita-Hirzel H."/>
            <person name="Oudot-Le Secq M.P."/>
            <person name="Peter M."/>
            <person name="Quesneville H."/>
            <person name="Rajashekar B."/>
            <person name="Reich M."/>
            <person name="Rouhier N."/>
            <person name="Schmutz J."/>
            <person name="Yin T."/>
            <person name="Chalot M."/>
            <person name="Henrissat B."/>
            <person name="Kuees U."/>
            <person name="Lucas S."/>
            <person name="Van de Peer Y."/>
            <person name="Podila G.K."/>
            <person name="Polle A."/>
            <person name="Pukkila P.J."/>
            <person name="Richardson P.M."/>
            <person name="Rouze P."/>
            <person name="Sanders I.R."/>
            <person name="Stajich J.E."/>
            <person name="Tunlid A."/>
            <person name="Tuskan G."/>
            <person name="Grigoriev I.V."/>
        </authorList>
    </citation>
    <scope>NUCLEOTIDE SEQUENCE [LARGE SCALE GENOMIC DNA]</scope>
    <source>
        <strain evidence="2">S238N-H82 / ATCC MYA-4686</strain>
    </source>
</reference>
<dbReference type="EMBL" id="DS547113">
    <property type="protein sequence ID" value="EDR05287.1"/>
    <property type="molecule type" value="Genomic_DNA"/>
</dbReference>
<dbReference type="Gene3D" id="1.10.630.10">
    <property type="entry name" value="Cytochrome P450"/>
    <property type="match status" value="1"/>
</dbReference>
<dbReference type="AlphaFoldDB" id="B0DIT3"/>